<evidence type="ECO:0000256" key="16">
    <source>
        <dbReference type="RuleBase" id="RU003692"/>
    </source>
</evidence>
<feature type="binding site" evidence="14">
    <location>
        <position position="115"/>
    </location>
    <ligand>
        <name>FAD</name>
        <dbReference type="ChEBI" id="CHEBI:57692"/>
    </ligand>
</feature>
<dbReference type="GO" id="GO:0005737">
    <property type="term" value="C:cytoplasm"/>
    <property type="evidence" value="ECO:0007669"/>
    <property type="project" value="UniProtKB-SubCell"/>
</dbReference>
<dbReference type="PRINTS" id="PR00411">
    <property type="entry name" value="PNDRDTASEI"/>
</dbReference>
<keyword evidence="10" id="KW-1015">Disulfide bond</keyword>
<dbReference type="SUPFAM" id="SSF51905">
    <property type="entry name" value="FAD/NAD(P)-binding domain"/>
    <property type="match status" value="1"/>
</dbReference>
<comment type="similarity">
    <text evidence="2 16">Belongs to the class-I pyridine nucleotide-disulfide oxidoreductase family.</text>
</comment>
<dbReference type="Pfam" id="PF02852">
    <property type="entry name" value="Pyr_redox_dim"/>
    <property type="match status" value="1"/>
</dbReference>
<keyword evidence="7 14" id="KW-0274">FAD</keyword>
<dbReference type="PANTHER" id="PTHR22912">
    <property type="entry name" value="DISULFIDE OXIDOREDUCTASE"/>
    <property type="match status" value="1"/>
</dbReference>
<comment type="cofactor">
    <cofactor evidence="14 16">
        <name>FAD</name>
        <dbReference type="ChEBI" id="CHEBI:57692"/>
    </cofactor>
    <text evidence="14 16">Binds 1 FAD per subunit.</text>
</comment>
<dbReference type="OrthoDB" id="9807946at2"/>
<dbReference type="FunFam" id="3.30.390.30:FF:000001">
    <property type="entry name" value="Dihydrolipoyl dehydrogenase"/>
    <property type="match status" value="1"/>
</dbReference>
<name>A0A094YNV2_9BACT</name>
<keyword evidence="11 16" id="KW-0676">Redox-active center</keyword>
<dbReference type="InterPro" id="IPR004099">
    <property type="entry name" value="Pyr_nucl-diS_OxRdtase_dimer"/>
</dbReference>
<organism evidence="19 20">
    <name type="scientific">Leptospirillum ferriphilum</name>
    <dbReference type="NCBI Taxonomy" id="178606"/>
    <lineage>
        <taxon>Bacteria</taxon>
        <taxon>Pseudomonadati</taxon>
        <taxon>Nitrospirota</taxon>
        <taxon>Nitrospiria</taxon>
        <taxon>Nitrospirales</taxon>
        <taxon>Nitrospiraceae</taxon>
        <taxon>Leptospirillum</taxon>
    </lineage>
</organism>
<feature type="binding site" evidence="14">
    <location>
        <begin position="315"/>
        <end position="318"/>
    </location>
    <ligand>
        <name>FAD</name>
        <dbReference type="ChEBI" id="CHEBI:57692"/>
    </ligand>
</feature>
<evidence type="ECO:0000256" key="4">
    <source>
        <dbReference type="ARBA" id="ARBA00016961"/>
    </source>
</evidence>
<dbReference type="EMBL" id="JPGK01000001">
    <property type="protein sequence ID" value="KGA94926.1"/>
    <property type="molecule type" value="Genomic_DNA"/>
</dbReference>
<comment type="miscellaneous">
    <text evidence="16">The active site is a redox-active disulfide bond.</text>
</comment>
<evidence type="ECO:0000313" key="20">
    <source>
        <dbReference type="Proteomes" id="UP000029452"/>
    </source>
</evidence>
<evidence type="ECO:0000256" key="9">
    <source>
        <dbReference type="ARBA" id="ARBA00023027"/>
    </source>
</evidence>
<feature type="binding site" evidence="14">
    <location>
        <position position="309"/>
    </location>
    <ligand>
        <name>FAD</name>
        <dbReference type="ChEBI" id="CHEBI:57692"/>
    </ligand>
</feature>
<evidence type="ECO:0000313" key="19">
    <source>
        <dbReference type="EMBL" id="KGA94926.1"/>
    </source>
</evidence>
<evidence type="ECO:0000256" key="8">
    <source>
        <dbReference type="ARBA" id="ARBA00023002"/>
    </source>
</evidence>
<feature type="binding site" evidence="14">
    <location>
        <position position="202"/>
    </location>
    <ligand>
        <name>NAD(+)</name>
        <dbReference type="ChEBI" id="CHEBI:57540"/>
    </ligand>
</feature>
<dbReference type="EC" id="1.8.1.4" evidence="3 16"/>
<dbReference type="InterPro" id="IPR012999">
    <property type="entry name" value="Pyr_OxRdtase_I_AS"/>
</dbReference>
<dbReference type="PANTHER" id="PTHR22912:SF217">
    <property type="entry name" value="DIHYDROLIPOYL DEHYDROGENASE"/>
    <property type="match status" value="1"/>
</dbReference>
<keyword evidence="5" id="KW-0963">Cytoplasm</keyword>
<evidence type="ECO:0000259" key="18">
    <source>
        <dbReference type="Pfam" id="PF07992"/>
    </source>
</evidence>
<feature type="domain" description="FAD/NAD(P)-binding" evidence="18">
    <location>
        <begin position="6"/>
        <end position="324"/>
    </location>
</feature>
<evidence type="ECO:0000256" key="14">
    <source>
        <dbReference type="PIRSR" id="PIRSR000350-3"/>
    </source>
</evidence>
<dbReference type="Pfam" id="PF07992">
    <property type="entry name" value="Pyr_redox_2"/>
    <property type="match status" value="1"/>
</dbReference>
<dbReference type="PATRIC" id="fig|178606.4.peg.139"/>
<dbReference type="AlphaFoldDB" id="A0A094YNV2"/>
<dbReference type="SUPFAM" id="SSF55424">
    <property type="entry name" value="FAD/NAD-linked reductases, dimerisation (C-terminal) domain"/>
    <property type="match status" value="1"/>
</dbReference>
<evidence type="ECO:0000256" key="5">
    <source>
        <dbReference type="ARBA" id="ARBA00022490"/>
    </source>
</evidence>
<comment type="catalytic activity">
    <reaction evidence="12 16">
        <text>N(6)-[(R)-dihydrolipoyl]-L-lysyl-[protein] + NAD(+) = N(6)-[(R)-lipoyl]-L-lysyl-[protein] + NADH + H(+)</text>
        <dbReference type="Rhea" id="RHEA:15045"/>
        <dbReference type="Rhea" id="RHEA-COMP:10474"/>
        <dbReference type="Rhea" id="RHEA-COMP:10475"/>
        <dbReference type="ChEBI" id="CHEBI:15378"/>
        <dbReference type="ChEBI" id="CHEBI:57540"/>
        <dbReference type="ChEBI" id="CHEBI:57945"/>
        <dbReference type="ChEBI" id="CHEBI:83099"/>
        <dbReference type="ChEBI" id="CHEBI:83100"/>
        <dbReference type="EC" id="1.8.1.4"/>
    </reaction>
</comment>
<evidence type="ECO:0000256" key="1">
    <source>
        <dbReference type="ARBA" id="ARBA00004496"/>
    </source>
</evidence>
<feature type="binding site" evidence="14">
    <location>
        <begin position="179"/>
        <end position="186"/>
    </location>
    <ligand>
        <name>NAD(+)</name>
        <dbReference type="ChEBI" id="CHEBI:57540"/>
    </ligand>
</feature>
<evidence type="ECO:0000256" key="10">
    <source>
        <dbReference type="ARBA" id="ARBA00023157"/>
    </source>
</evidence>
<dbReference type="PROSITE" id="PS00076">
    <property type="entry name" value="PYRIDINE_REDOX_1"/>
    <property type="match status" value="1"/>
</dbReference>
<dbReference type="Gene3D" id="3.30.390.30">
    <property type="match status" value="1"/>
</dbReference>
<keyword evidence="6 16" id="KW-0285">Flavoprotein</keyword>
<evidence type="ECO:0000256" key="2">
    <source>
        <dbReference type="ARBA" id="ARBA00007532"/>
    </source>
</evidence>
<dbReference type="InterPro" id="IPR036188">
    <property type="entry name" value="FAD/NAD-bd_sf"/>
</dbReference>
<protein>
    <recommendedName>
        <fullName evidence="4 16">Dihydrolipoyl dehydrogenase</fullName>
        <ecNumber evidence="3 16">1.8.1.4</ecNumber>
    </recommendedName>
</protein>
<dbReference type="PIRSF" id="PIRSF000350">
    <property type="entry name" value="Mercury_reductase_MerA"/>
    <property type="match status" value="1"/>
</dbReference>
<keyword evidence="9 14" id="KW-0520">NAD</keyword>
<keyword evidence="14" id="KW-0547">Nucleotide-binding</keyword>
<dbReference type="Proteomes" id="UP000029452">
    <property type="component" value="Unassembled WGS sequence"/>
</dbReference>
<evidence type="ECO:0000256" key="13">
    <source>
        <dbReference type="PIRSR" id="PIRSR000350-2"/>
    </source>
</evidence>
<dbReference type="RefSeq" id="WP_052157701.1">
    <property type="nucleotide sequence ID" value="NZ_JBPKCJ010000001.1"/>
</dbReference>
<comment type="subcellular location">
    <subcellularLocation>
        <location evidence="1">Cytoplasm</location>
    </subcellularLocation>
</comment>
<evidence type="ECO:0000256" key="12">
    <source>
        <dbReference type="ARBA" id="ARBA00049187"/>
    </source>
</evidence>
<feature type="binding site" evidence="14">
    <location>
        <position position="269"/>
    </location>
    <ligand>
        <name>NAD(+)</name>
        <dbReference type="ChEBI" id="CHEBI:57540"/>
    </ligand>
</feature>
<dbReference type="InterPro" id="IPR050151">
    <property type="entry name" value="Class-I_Pyr_Nuc-Dis_Oxidored"/>
</dbReference>
<sequence length="463" mass="48997">MMEESFDLVVLGGGPAGYVGAIRAAQLGMKVGLVESGKVGGTCLHEGCIPTKVLLEAAGFVSQAARSGEFGVSVGPPSVDWKTLSVHREKVVNRLFLGVQTLLRKNGILCFSGEGQLVSPEEVFVSGGENKKLRASHILVATGSRPRPWPGLPFDRERVLDSTEALRLCPAGHRIGIVGGGVVGVEFADIFQSFGGKVALLEKEEHLLPSEDPDLVEILRKEYERRGMTIRTGVSIEKIEVVPEGVKITGVDGSGKEELLFDKLLVAIGREARLPVLGKEFSGLSMERGFLKVDPYGWTGLSGLYAAGDVTGGLMLAHAASHQAVIAVDRMAGKNPSPFDPLHVPRVVYSHPEVVSVGISGQEARRKGLPVRQGEYPLLGNGRSLIHGEKRGLVRVFGDPETGGVLGLAGVGGGLSELISLGALAMQMPQGLKAFQGTIIPHPTVGEALWEAAMDVTGDALHR</sequence>
<evidence type="ECO:0000256" key="3">
    <source>
        <dbReference type="ARBA" id="ARBA00012608"/>
    </source>
</evidence>
<dbReference type="GO" id="GO:0006103">
    <property type="term" value="P:2-oxoglutarate metabolic process"/>
    <property type="evidence" value="ECO:0007669"/>
    <property type="project" value="TreeGrafter"/>
</dbReference>
<dbReference type="InterPro" id="IPR023753">
    <property type="entry name" value="FAD/NAD-binding_dom"/>
</dbReference>
<dbReference type="GO" id="GO:0050660">
    <property type="term" value="F:flavin adenine dinucleotide binding"/>
    <property type="evidence" value="ECO:0007669"/>
    <property type="project" value="InterPro"/>
</dbReference>
<evidence type="ECO:0000256" key="15">
    <source>
        <dbReference type="PIRSR" id="PIRSR000350-4"/>
    </source>
</evidence>
<dbReference type="GO" id="GO:0004148">
    <property type="term" value="F:dihydrolipoyl dehydrogenase (NADH) activity"/>
    <property type="evidence" value="ECO:0007669"/>
    <property type="project" value="UniProtKB-EC"/>
</dbReference>
<evidence type="ECO:0000259" key="17">
    <source>
        <dbReference type="Pfam" id="PF02852"/>
    </source>
</evidence>
<keyword evidence="8 16" id="KW-0560">Oxidoreductase</keyword>
<evidence type="ECO:0000256" key="6">
    <source>
        <dbReference type="ARBA" id="ARBA00022630"/>
    </source>
</evidence>
<feature type="binding site" evidence="14">
    <location>
        <begin position="142"/>
        <end position="144"/>
    </location>
    <ligand>
        <name>FAD</name>
        <dbReference type="ChEBI" id="CHEBI:57692"/>
    </ligand>
</feature>
<evidence type="ECO:0000256" key="7">
    <source>
        <dbReference type="ARBA" id="ARBA00022827"/>
    </source>
</evidence>
<feature type="binding site" evidence="14">
    <location>
        <position position="52"/>
    </location>
    <ligand>
        <name>FAD</name>
        <dbReference type="ChEBI" id="CHEBI:57692"/>
    </ligand>
</feature>
<dbReference type="Gene3D" id="3.50.50.60">
    <property type="entry name" value="FAD/NAD(P)-binding domain"/>
    <property type="match status" value="2"/>
</dbReference>
<gene>
    <name evidence="19" type="ORF">LptCag_2360</name>
</gene>
<feature type="active site" description="Proton acceptor" evidence="13">
    <location>
        <position position="442"/>
    </location>
</feature>
<dbReference type="InterPro" id="IPR016156">
    <property type="entry name" value="FAD/NAD-linked_Rdtase_dimer_sf"/>
</dbReference>
<evidence type="ECO:0000256" key="11">
    <source>
        <dbReference type="ARBA" id="ARBA00023284"/>
    </source>
</evidence>
<dbReference type="InterPro" id="IPR006258">
    <property type="entry name" value="Lipoamide_DH"/>
</dbReference>
<proteinExistence type="inferred from homology"/>
<reference evidence="19 20" key="1">
    <citation type="submission" date="2014-06" db="EMBL/GenBank/DDBJ databases">
        <title>Draft genome sequence of iron oxidizing acidophile Leptospirillum ferriphilum DSM14647.</title>
        <authorList>
            <person name="Cardenas J.P."/>
            <person name="Lazcano M."/>
            <person name="Ossandon F.J."/>
            <person name="Corbett M."/>
            <person name="Holmes D.S."/>
            <person name="Watkin E."/>
        </authorList>
    </citation>
    <scope>NUCLEOTIDE SEQUENCE [LARGE SCALE GENOMIC DNA]</scope>
    <source>
        <strain evidence="19 20">DSM 14647</strain>
    </source>
</reference>
<dbReference type="InterPro" id="IPR001100">
    <property type="entry name" value="Pyr_nuc-diS_OxRdtase"/>
</dbReference>
<dbReference type="NCBIfam" id="TIGR01350">
    <property type="entry name" value="lipoamide_DH"/>
    <property type="match status" value="1"/>
</dbReference>
<dbReference type="PRINTS" id="PR00368">
    <property type="entry name" value="FADPNR"/>
</dbReference>
<comment type="caution">
    <text evidence="19">The sequence shown here is derived from an EMBL/GenBank/DDBJ whole genome shotgun (WGS) entry which is preliminary data.</text>
</comment>
<accession>A0A094YNV2</accession>
<feature type="domain" description="Pyridine nucleotide-disulphide oxidoreductase dimerisation" evidence="17">
    <location>
        <begin position="344"/>
        <end position="453"/>
    </location>
</feature>
<feature type="disulfide bond" description="Redox-active" evidence="15">
    <location>
        <begin position="43"/>
        <end position="48"/>
    </location>
</feature>